<dbReference type="Gene3D" id="3.40.50.720">
    <property type="entry name" value="NAD(P)-binding Rossmann-like Domain"/>
    <property type="match status" value="1"/>
</dbReference>
<dbReference type="PRINTS" id="PR00080">
    <property type="entry name" value="SDRFAMILY"/>
</dbReference>
<dbReference type="EMBL" id="JBBHJZ010000003">
    <property type="protein sequence ID" value="MEJ5977927.1"/>
    <property type="molecule type" value="Genomic_DNA"/>
</dbReference>
<evidence type="ECO:0000313" key="7">
    <source>
        <dbReference type="Proteomes" id="UP001361239"/>
    </source>
</evidence>
<comment type="caution">
    <text evidence="6">The sequence shown here is derived from an EMBL/GenBank/DDBJ whole genome shotgun (WGS) entry which is preliminary data.</text>
</comment>
<dbReference type="SUPFAM" id="SSF51735">
    <property type="entry name" value="NAD(P)-binding Rossmann-fold domains"/>
    <property type="match status" value="1"/>
</dbReference>
<dbReference type="InterPro" id="IPR036291">
    <property type="entry name" value="NAD(P)-bd_dom_sf"/>
</dbReference>
<dbReference type="Pfam" id="PF13561">
    <property type="entry name" value="adh_short_C2"/>
    <property type="match status" value="1"/>
</dbReference>
<comment type="similarity">
    <text evidence="1">Belongs to the short-chain dehydrogenases/reductases (SDR) family.</text>
</comment>
<keyword evidence="2 6" id="KW-0560">Oxidoreductase</keyword>
<evidence type="ECO:0000256" key="1">
    <source>
        <dbReference type="ARBA" id="ARBA00006484"/>
    </source>
</evidence>
<dbReference type="Proteomes" id="UP001361239">
    <property type="component" value="Unassembled WGS sequence"/>
</dbReference>
<keyword evidence="4" id="KW-0443">Lipid metabolism</keyword>
<dbReference type="PANTHER" id="PTHR43180:SF28">
    <property type="entry name" value="NAD(P)-BINDING ROSSMANN-FOLD SUPERFAMILY PROTEIN"/>
    <property type="match status" value="1"/>
</dbReference>
<evidence type="ECO:0000256" key="4">
    <source>
        <dbReference type="ARBA" id="ARBA00023098"/>
    </source>
</evidence>
<evidence type="ECO:0000256" key="3">
    <source>
        <dbReference type="ARBA" id="ARBA00023027"/>
    </source>
</evidence>
<evidence type="ECO:0000313" key="6">
    <source>
        <dbReference type="EMBL" id="MEJ5977927.1"/>
    </source>
</evidence>
<accession>A0ABU8RXX0</accession>
<dbReference type="PANTHER" id="PTHR43180">
    <property type="entry name" value="3-OXOACYL-(ACYL-CARRIER-PROTEIN) REDUCTASE (AFU_ORTHOLOGUE AFUA_6G11210)"/>
    <property type="match status" value="1"/>
</dbReference>
<keyword evidence="3" id="KW-0520">NAD</keyword>
<dbReference type="RefSeq" id="WP_339587874.1">
    <property type="nucleotide sequence ID" value="NZ_JBBHJZ010000003.1"/>
</dbReference>
<dbReference type="EC" id="1.1.1.47" evidence="6"/>
<protein>
    <submittedName>
        <fullName evidence="6">Glucose 1-dehydrogenase</fullName>
        <ecNumber evidence="6">1.1.1.47</ecNumber>
    </submittedName>
</protein>
<reference evidence="6 7" key="1">
    <citation type="submission" date="2024-03" db="EMBL/GenBank/DDBJ databases">
        <authorList>
            <person name="Jo J.-H."/>
        </authorList>
    </citation>
    <scope>NUCLEOTIDE SEQUENCE [LARGE SCALE GENOMIC DNA]</scope>
    <source>
        <strain evidence="6 7">PS1R-30</strain>
    </source>
</reference>
<keyword evidence="7" id="KW-1185">Reference proteome</keyword>
<proteinExistence type="inferred from homology"/>
<keyword evidence="5" id="KW-0753">Steroid metabolism</keyword>
<gene>
    <name evidence="6" type="ORF">WG901_14855</name>
</gene>
<dbReference type="InterPro" id="IPR002347">
    <property type="entry name" value="SDR_fam"/>
</dbReference>
<sequence>MAQELDGKVAIVTGGAHGIGRGAVEVFAEEGARVVIADLDVEAGEALARSLGGNARFLRTDVARKDDLLALIRFAITEFGDLDVLFNNAGMPGAFHQRLLDDGFDDFDAVMNTNLASVMHATRFAGLHMRTKGRGSIINTSSIAALEPSYAIPTYRASKAGINVFTRCAAVDLGEYGIRVNAIAPGGIPTRMNSLPIPGLSDDEMKGLIAAIEPARLVTQPLKHTGDPRDIGNMAMFLASDRAAHVTGQIIAVDGGVTAGETLKQNELFGQVRDDYLRSIGKV</sequence>
<name>A0ABU8RXX0_9SPHN</name>
<evidence type="ECO:0000256" key="5">
    <source>
        <dbReference type="ARBA" id="ARBA00023221"/>
    </source>
</evidence>
<dbReference type="GO" id="GO:0047936">
    <property type="term" value="F:glucose 1-dehydrogenase [NAD(P)+] activity"/>
    <property type="evidence" value="ECO:0007669"/>
    <property type="project" value="UniProtKB-EC"/>
</dbReference>
<organism evidence="6 7">
    <name type="scientific">Novosphingobium anseongense</name>
    <dbReference type="NCBI Taxonomy" id="3133436"/>
    <lineage>
        <taxon>Bacteria</taxon>
        <taxon>Pseudomonadati</taxon>
        <taxon>Pseudomonadota</taxon>
        <taxon>Alphaproteobacteria</taxon>
        <taxon>Sphingomonadales</taxon>
        <taxon>Sphingomonadaceae</taxon>
        <taxon>Novosphingobium</taxon>
    </lineage>
</organism>
<evidence type="ECO:0000256" key="2">
    <source>
        <dbReference type="ARBA" id="ARBA00023002"/>
    </source>
</evidence>
<dbReference type="NCBIfam" id="NF005559">
    <property type="entry name" value="PRK07231.1"/>
    <property type="match status" value="1"/>
</dbReference>
<dbReference type="CDD" id="cd05233">
    <property type="entry name" value="SDR_c"/>
    <property type="match status" value="1"/>
</dbReference>
<dbReference type="PRINTS" id="PR00081">
    <property type="entry name" value="GDHRDH"/>
</dbReference>